<evidence type="ECO:0000313" key="2">
    <source>
        <dbReference type="EMBL" id="UUM32733.1"/>
    </source>
</evidence>
<dbReference type="Pfam" id="PF11777">
    <property type="entry name" value="DUF3316"/>
    <property type="match status" value="1"/>
</dbReference>
<feature type="chain" id="PRO_5045975449" evidence="1">
    <location>
        <begin position="20"/>
        <end position="118"/>
    </location>
</feature>
<keyword evidence="3" id="KW-1185">Reference proteome</keyword>
<organism evidence="2 3">
    <name type="scientific">Vibrio japonicus</name>
    <dbReference type="NCBI Taxonomy" id="1824638"/>
    <lineage>
        <taxon>Bacteria</taxon>
        <taxon>Pseudomonadati</taxon>
        <taxon>Pseudomonadota</taxon>
        <taxon>Gammaproteobacteria</taxon>
        <taxon>Vibrionales</taxon>
        <taxon>Vibrionaceae</taxon>
        <taxon>Vibrio</taxon>
    </lineage>
</organism>
<dbReference type="EMBL" id="CP102097">
    <property type="protein sequence ID" value="UUM32733.1"/>
    <property type="molecule type" value="Genomic_DNA"/>
</dbReference>
<accession>A0ABY5LPI5</accession>
<protein>
    <submittedName>
        <fullName evidence="2">DUF3316 domain-containing protein</fullName>
    </submittedName>
</protein>
<keyword evidence="1" id="KW-0732">Signal</keyword>
<dbReference type="RefSeq" id="WP_257086401.1">
    <property type="nucleotide sequence ID" value="NZ_CP102097.1"/>
</dbReference>
<name>A0ABY5LPI5_9VIBR</name>
<gene>
    <name evidence="2" type="ORF">NP165_14295</name>
</gene>
<reference evidence="2" key="1">
    <citation type="submission" date="2022-07" db="EMBL/GenBank/DDBJ databases">
        <title>Complete genome of Vibrio japonicus strain JCM 31412T and phylogenomic assessment of the Nereis clade of the genus Vibrio.</title>
        <authorList>
            <person name="Shlafstein M.D."/>
            <person name="Emsley S.A."/>
            <person name="Ushijima B."/>
            <person name="Videau P."/>
            <person name="Saw J.H."/>
        </authorList>
    </citation>
    <scope>NUCLEOTIDE SEQUENCE</scope>
    <source>
        <strain evidence="2">JCM 31412</strain>
    </source>
</reference>
<feature type="signal peptide" evidence="1">
    <location>
        <begin position="1"/>
        <end position="19"/>
    </location>
</feature>
<evidence type="ECO:0000313" key="3">
    <source>
        <dbReference type="Proteomes" id="UP001058602"/>
    </source>
</evidence>
<dbReference type="PIRSF" id="PIRSF028299">
    <property type="entry name" value="UCP028299"/>
    <property type="match status" value="1"/>
</dbReference>
<proteinExistence type="predicted"/>
<dbReference type="Proteomes" id="UP001058602">
    <property type="component" value="Chromosome 2"/>
</dbReference>
<sequence>MIKVLSLASLALVSTVSFAGLSGPYETRVTASSMMGQPVASKEAAYAAGRQMLMDVNNQSSYELSRNISFSSNDLVDKRSFELLDSQITVKEVMNSNGEVAYQPVMNIKYTYRYRDRD</sequence>
<evidence type="ECO:0000256" key="1">
    <source>
        <dbReference type="SAM" id="SignalP"/>
    </source>
</evidence>
<dbReference type="InterPro" id="IPR016879">
    <property type="entry name" value="UCP028299"/>
</dbReference>